<proteinExistence type="predicted"/>
<dbReference type="PANTHER" id="PTHR42023:SF1">
    <property type="entry name" value="BHLH DOMAIN-CONTAINING PROTEIN"/>
    <property type="match status" value="1"/>
</dbReference>
<feature type="compositionally biased region" description="Polar residues" evidence="2">
    <location>
        <begin position="333"/>
        <end position="344"/>
    </location>
</feature>
<evidence type="ECO:0000256" key="2">
    <source>
        <dbReference type="SAM" id="MobiDB-lite"/>
    </source>
</evidence>
<evidence type="ECO:0000256" key="1">
    <source>
        <dbReference type="SAM" id="Coils"/>
    </source>
</evidence>
<feature type="compositionally biased region" description="Polar residues" evidence="2">
    <location>
        <begin position="431"/>
        <end position="448"/>
    </location>
</feature>
<feature type="compositionally biased region" description="Polar residues" evidence="2">
    <location>
        <begin position="310"/>
        <end position="323"/>
    </location>
</feature>
<feature type="region of interest" description="Disordered" evidence="2">
    <location>
        <begin position="1"/>
        <end position="177"/>
    </location>
</feature>
<reference evidence="3" key="1">
    <citation type="submission" date="2023-04" db="EMBL/GenBank/DDBJ databases">
        <title>Black Yeasts Isolated from many extreme environments.</title>
        <authorList>
            <person name="Coleine C."/>
            <person name="Stajich J.E."/>
            <person name="Selbmann L."/>
        </authorList>
    </citation>
    <scope>NUCLEOTIDE SEQUENCE</scope>
    <source>
        <strain evidence="3">CCFEE 5312</strain>
    </source>
</reference>
<comment type="caution">
    <text evidence="3">The sequence shown here is derived from an EMBL/GenBank/DDBJ whole genome shotgun (WGS) entry which is preliminary data.</text>
</comment>
<feature type="compositionally biased region" description="Basic and acidic residues" evidence="2">
    <location>
        <begin position="247"/>
        <end position="273"/>
    </location>
</feature>
<dbReference type="AlphaFoldDB" id="A0AAJ0GBR1"/>
<feature type="region of interest" description="Disordered" evidence="2">
    <location>
        <begin position="199"/>
        <end position="465"/>
    </location>
</feature>
<feature type="compositionally biased region" description="Polar residues" evidence="2">
    <location>
        <begin position="206"/>
        <end position="223"/>
    </location>
</feature>
<feature type="compositionally biased region" description="Low complexity" evidence="2">
    <location>
        <begin position="167"/>
        <end position="177"/>
    </location>
</feature>
<organism evidence="3 4">
    <name type="scientific">Extremus antarcticus</name>
    <dbReference type="NCBI Taxonomy" id="702011"/>
    <lineage>
        <taxon>Eukaryota</taxon>
        <taxon>Fungi</taxon>
        <taxon>Dikarya</taxon>
        <taxon>Ascomycota</taxon>
        <taxon>Pezizomycotina</taxon>
        <taxon>Dothideomycetes</taxon>
        <taxon>Dothideomycetidae</taxon>
        <taxon>Mycosphaerellales</taxon>
        <taxon>Extremaceae</taxon>
        <taxon>Extremus</taxon>
    </lineage>
</organism>
<feature type="compositionally biased region" description="Low complexity" evidence="2">
    <location>
        <begin position="396"/>
        <end position="413"/>
    </location>
</feature>
<keyword evidence="1" id="KW-0175">Coiled coil</keyword>
<gene>
    <name evidence="3" type="ORF">LTR09_009529</name>
</gene>
<dbReference type="EMBL" id="JAWDJX010000042">
    <property type="protein sequence ID" value="KAK3049110.1"/>
    <property type="molecule type" value="Genomic_DNA"/>
</dbReference>
<accession>A0AAJ0GBR1</accession>
<dbReference type="Proteomes" id="UP001271007">
    <property type="component" value="Unassembled WGS sequence"/>
</dbReference>
<protein>
    <submittedName>
        <fullName evidence="3">Uncharacterized protein</fullName>
    </submittedName>
</protein>
<dbReference type="PANTHER" id="PTHR42023">
    <property type="entry name" value="BHLH DOMAIN-CONTAINING PROTEIN"/>
    <property type="match status" value="1"/>
</dbReference>
<sequence length="559" mass="61479">MAAYTIQKDLPPAPASERVLPAPPVSSAYQSDSPDAAPGKHGSIMQAPLSKFSYHPSYHAHPRQQVNDYGPQVRQSRLPIFKTKPPTLATPGTAKWDDYTGELSDSGKAPRVKPSTYETAFKASRQRSPDRPPRSRRSLSPVSVLRDDEINSAPPLMSSRYSPEDISPVSPVSPVSAMSPVSAIYNPEADDEFEFVPEMMPEPLSPNVQRFPQLPQTPASSSQIKRKPVSKAVSTIENIPPRPSSSPEERKSSETGDVHDGFIDGKDVADQRHPNSHFSWTTYAPSVAPGRTSRDTYAHSVAQGRPSIDTMASRQSKWPSRQPSGKEAKKSHFSWSTVNTNMTNRARPDSPEGSPPPSVPTKYAGHPVQSILSRQRPVQRMEKEEWTPPPRKSSRPEGTTTRTTTPKDIPTPTSAISSRPLALPKDKLAPSSRSHSPASTMAGTSSSGKALPPPPSFAGDADRTHLESLLAQAESLTMQRRNVEKGVAELEKIETASPLEVPFATVRDAKKKLEEYRKRLAEVRLEERDVGIAITRARRKEEEDEGYDGETFWVRRVTS</sequence>
<feature type="coiled-coil region" evidence="1">
    <location>
        <begin position="466"/>
        <end position="526"/>
    </location>
</feature>
<name>A0AAJ0GBR1_9PEZI</name>
<keyword evidence="4" id="KW-1185">Reference proteome</keyword>
<evidence type="ECO:0000313" key="4">
    <source>
        <dbReference type="Proteomes" id="UP001271007"/>
    </source>
</evidence>
<evidence type="ECO:0000313" key="3">
    <source>
        <dbReference type="EMBL" id="KAK3049110.1"/>
    </source>
</evidence>